<dbReference type="SUPFAM" id="SSF56601">
    <property type="entry name" value="beta-lactamase/transpeptidase-like"/>
    <property type="match status" value="1"/>
</dbReference>
<dbReference type="InterPro" id="IPR050491">
    <property type="entry name" value="AmpC-like"/>
</dbReference>
<evidence type="ECO:0000256" key="1">
    <source>
        <dbReference type="SAM" id="Phobius"/>
    </source>
</evidence>
<evidence type="ECO:0000313" key="4">
    <source>
        <dbReference type="Proteomes" id="UP000503011"/>
    </source>
</evidence>
<protein>
    <recommendedName>
        <fullName evidence="2">Beta-lactamase-related domain-containing protein</fullName>
    </recommendedName>
</protein>
<dbReference type="Gene3D" id="3.40.710.10">
    <property type="entry name" value="DD-peptidase/beta-lactamase superfamily"/>
    <property type="match status" value="1"/>
</dbReference>
<dbReference type="EMBL" id="AP022871">
    <property type="protein sequence ID" value="BCB83317.1"/>
    <property type="molecule type" value="Genomic_DNA"/>
</dbReference>
<feature type="transmembrane region" description="Helical" evidence="1">
    <location>
        <begin position="417"/>
        <end position="434"/>
    </location>
</feature>
<reference evidence="3 4" key="2">
    <citation type="submission" date="2020-03" db="EMBL/GenBank/DDBJ databases">
        <authorList>
            <person name="Ichikawa N."/>
            <person name="Kimura A."/>
            <person name="Kitahashi Y."/>
            <person name="Uohara A."/>
        </authorList>
    </citation>
    <scope>NUCLEOTIDE SEQUENCE [LARGE SCALE GENOMIC DNA]</scope>
    <source>
        <strain evidence="3 4">NBRC 105367</strain>
    </source>
</reference>
<evidence type="ECO:0000313" key="3">
    <source>
        <dbReference type="EMBL" id="BCB83317.1"/>
    </source>
</evidence>
<feature type="transmembrane region" description="Helical" evidence="1">
    <location>
        <begin position="385"/>
        <end position="405"/>
    </location>
</feature>
<dbReference type="Pfam" id="PF00144">
    <property type="entry name" value="Beta-lactamase"/>
    <property type="match status" value="1"/>
</dbReference>
<name>A0A6F8YB73_9ACTN</name>
<feature type="domain" description="Beta-lactamase-related" evidence="2">
    <location>
        <begin position="66"/>
        <end position="368"/>
    </location>
</feature>
<sequence>MSTTEDRVAALAHGGRAMRWDRWAALGALLVAALAWLAGPRPTDLSGQSTGDAQLGARVRALAGDTTGYRGLAVAYVTGGTVRVAGVGDDGNGERVGADTRFEIGSIGKPLTGMLLADMVRAGTVRADEPLRDLLPDVDFEDPDTAATTAEELASHRSGLPGVRITGPVQGLRTGLSTLGGTDPYAGADTEWLLSTVGSASAPGGEQDVGYSNYGMAVLGQALAVRAGVPYPRLLQQRVLGPLGMADTGYALPAPHAQGFTAGGRAVDPWRGSGYAPSGVGAWSTAADLAKLVAATMAGTAPGADAADPRFDAGGGERIGYGWFTEPDGITWHNGGTGGFSAYAGFDRAAGRGVVVLSNTDRSVDDLGRRLLGAEPEEGGFDVRAAVRAGVTVFLSLAGALGLFSVVRHPGADRLRLVSNAAWAVAMPVLAYAVGTWQSVPPLVWAVGAGLTAYTAIRAGRRWPSVPLNGRTRLRWLRWTTTAVSVALAVALVTWAVIL</sequence>
<evidence type="ECO:0000259" key="2">
    <source>
        <dbReference type="Pfam" id="PF00144"/>
    </source>
</evidence>
<dbReference type="PANTHER" id="PTHR46825">
    <property type="entry name" value="D-ALANYL-D-ALANINE-CARBOXYPEPTIDASE/ENDOPEPTIDASE AMPH"/>
    <property type="match status" value="1"/>
</dbReference>
<keyword evidence="1" id="KW-0812">Transmembrane</keyword>
<dbReference type="AlphaFoldDB" id="A0A6F8YB73"/>
<proteinExistence type="predicted"/>
<dbReference type="Proteomes" id="UP000503011">
    <property type="component" value="Chromosome"/>
</dbReference>
<dbReference type="KEGG" id="psuu:Psuf_006300"/>
<organism evidence="3 4">
    <name type="scientific">Phytohabitans suffuscus</name>
    <dbReference type="NCBI Taxonomy" id="624315"/>
    <lineage>
        <taxon>Bacteria</taxon>
        <taxon>Bacillati</taxon>
        <taxon>Actinomycetota</taxon>
        <taxon>Actinomycetes</taxon>
        <taxon>Micromonosporales</taxon>
        <taxon>Micromonosporaceae</taxon>
    </lineage>
</organism>
<dbReference type="PANTHER" id="PTHR46825:SF9">
    <property type="entry name" value="BETA-LACTAMASE-RELATED DOMAIN-CONTAINING PROTEIN"/>
    <property type="match status" value="1"/>
</dbReference>
<feature type="transmembrane region" description="Helical" evidence="1">
    <location>
        <begin position="477"/>
        <end position="498"/>
    </location>
</feature>
<dbReference type="InterPro" id="IPR001466">
    <property type="entry name" value="Beta-lactam-related"/>
</dbReference>
<dbReference type="InterPro" id="IPR012338">
    <property type="entry name" value="Beta-lactam/transpept-like"/>
</dbReference>
<feature type="transmembrane region" description="Helical" evidence="1">
    <location>
        <begin position="20"/>
        <end position="39"/>
    </location>
</feature>
<keyword evidence="1" id="KW-0472">Membrane</keyword>
<keyword evidence="1" id="KW-1133">Transmembrane helix</keyword>
<gene>
    <name evidence="3" type="ORF">Psuf_006300</name>
</gene>
<reference evidence="3 4" key="1">
    <citation type="submission" date="2020-03" db="EMBL/GenBank/DDBJ databases">
        <title>Whole genome shotgun sequence of Phytohabitans suffuscus NBRC 105367.</title>
        <authorList>
            <person name="Komaki H."/>
            <person name="Tamura T."/>
        </authorList>
    </citation>
    <scope>NUCLEOTIDE SEQUENCE [LARGE SCALE GENOMIC DNA]</scope>
    <source>
        <strain evidence="3 4">NBRC 105367</strain>
    </source>
</reference>
<keyword evidence="4" id="KW-1185">Reference proteome</keyword>
<accession>A0A6F8YB73</accession>
<dbReference type="RefSeq" id="WP_173153589.1">
    <property type="nucleotide sequence ID" value="NZ_AP022871.1"/>
</dbReference>
<feature type="transmembrane region" description="Helical" evidence="1">
    <location>
        <begin position="440"/>
        <end position="457"/>
    </location>
</feature>